<dbReference type="EMBL" id="VOAP01000013">
    <property type="protein sequence ID" value="TWO20646.1"/>
    <property type="molecule type" value="Genomic_DNA"/>
</dbReference>
<proteinExistence type="predicted"/>
<dbReference type="SUPFAM" id="SSF54523">
    <property type="entry name" value="Pili subunits"/>
    <property type="match status" value="1"/>
</dbReference>
<name>A0A562XG29_CAMHY</name>
<dbReference type="InterPro" id="IPR045584">
    <property type="entry name" value="Pilin-like"/>
</dbReference>
<evidence type="ECO:0000313" key="2">
    <source>
        <dbReference type="Proteomes" id="UP000321812"/>
    </source>
</evidence>
<accession>A0A562XG29</accession>
<dbReference type="RefSeq" id="WP_147497241.1">
    <property type="nucleotide sequence ID" value="NZ_VOAP01000013.1"/>
</dbReference>
<dbReference type="InterPro" id="IPR012902">
    <property type="entry name" value="N_methyl_site"/>
</dbReference>
<dbReference type="Pfam" id="PF07963">
    <property type="entry name" value="N_methyl"/>
    <property type="match status" value="1"/>
</dbReference>
<sequence>MKKAFTMIELVFVIVILGILASLAVPKLAATKTDAEVTKIVVDMKNTFEKIAALSISDPELSAKLKAEPSNSSNNYYNIIMLIGDDPTLKDFKAIGRAYQNHPWASECFITTYQNESLKIEKSWKQSSGKWSQICNALYAHLTVNEWMTNGVNFSGNRLFKEEK</sequence>
<dbReference type="NCBIfam" id="TIGR02532">
    <property type="entry name" value="IV_pilin_GFxxxE"/>
    <property type="match status" value="1"/>
</dbReference>
<dbReference type="Gene3D" id="3.30.700.10">
    <property type="entry name" value="Glycoprotein, Type 4 Pilin"/>
    <property type="match status" value="1"/>
</dbReference>
<protein>
    <submittedName>
        <fullName evidence="1">Prepilin-type N-terminal cleavage/methylation domain-containing protein</fullName>
    </submittedName>
</protein>
<comment type="caution">
    <text evidence="1">The sequence shown here is derived from an EMBL/GenBank/DDBJ whole genome shotgun (WGS) entry which is preliminary data.</text>
</comment>
<dbReference type="Proteomes" id="UP000321812">
    <property type="component" value="Unassembled WGS sequence"/>
</dbReference>
<gene>
    <name evidence="1" type="ORF">YZ82_04840</name>
</gene>
<dbReference type="AlphaFoldDB" id="A0A562XG29"/>
<reference evidence="1 2" key="1">
    <citation type="submission" date="2019-07" db="EMBL/GenBank/DDBJ databases">
        <title>Rapid identification of Enteric Bacteria from Whole Genome Sequences (WGS) using Average Nucleotide Identity (ANI).</title>
        <authorList>
            <person name="Lane C."/>
        </authorList>
    </citation>
    <scope>NUCLEOTIDE SEQUENCE [LARGE SCALE GENOMIC DNA]</scope>
    <source>
        <strain evidence="1 2">D2411</strain>
    </source>
</reference>
<evidence type="ECO:0000313" key="1">
    <source>
        <dbReference type="EMBL" id="TWO20646.1"/>
    </source>
</evidence>
<organism evidence="1 2">
    <name type="scientific">Campylobacter hyointestinalis</name>
    <dbReference type="NCBI Taxonomy" id="198"/>
    <lineage>
        <taxon>Bacteria</taxon>
        <taxon>Pseudomonadati</taxon>
        <taxon>Campylobacterota</taxon>
        <taxon>Epsilonproteobacteria</taxon>
        <taxon>Campylobacterales</taxon>
        <taxon>Campylobacteraceae</taxon>
        <taxon>Campylobacter</taxon>
    </lineage>
</organism>